<dbReference type="CDD" id="cd02042">
    <property type="entry name" value="ParAB_family"/>
    <property type="match status" value="1"/>
</dbReference>
<gene>
    <name evidence="2" type="ORF">CR532_05155</name>
</gene>
<organism evidence="2 3">
    <name type="scientific">Candidatus Borreliella tachyglossi</name>
    <dbReference type="NCBI Taxonomy" id="1964448"/>
    <lineage>
        <taxon>Bacteria</taxon>
        <taxon>Pseudomonadati</taxon>
        <taxon>Spirochaetota</taxon>
        <taxon>Spirochaetia</taxon>
        <taxon>Spirochaetales</taxon>
        <taxon>Borreliaceae</taxon>
        <taxon>Borreliella</taxon>
    </lineage>
</organism>
<dbReference type="Pfam" id="PF13614">
    <property type="entry name" value="AAA_31"/>
    <property type="match status" value="1"/>
</dbReference>
<dbReference type="RefSeq" id="WP_108729779.1">
    <property type="nucleotide sequence ID" value="NZ_CP025788.1"/>
</dbReference>
<keyword evidence="3" id="KW-1185">Reference proteome</keyword>
<dbReference type="OrthoDB" id="9777757at2"/>
<dbReference type="Proteomes" id="UP000244655">
    <property type="component" value="Plasmid pl25"/>
</dbReference>
<accession>A0A2S1LYM3</accession>
<dbReference type="EMBL" id="CP025788">
    <property type="protein sequence ID" value="AWG43382.1"/>
    <property type="molecule type" value="Genomic_DNA"/>
</dbReference>
<dbReference type="Gene3D" id="3.40.50.300">
    <property type="entry name" value="P-loop containing nucleotide triphosphate hydrolases"/>
    <property type="match status" value="1"/>
</dbReference>
<dbReference type="AlphaFoldDB" id="A0A2S1LYM3"/>
<dbReference type="PANTHER" id="PTHR13696">
    <property type="entry name" value="P-LOOP CONTAINING NUCLEOSIDE TRIPHOSPHATE HYDROLASE"/>
    <property type="match status" value="1"/>
</dbReference>
<dbReference type="PANTHER" id="PTHR13696:SF99">
    <property type="entry name" value="COBYRINIC ACID AC-DIAMIDE SYNTHASE"/>
    <property type="match status" value="1"/>
</dbReference>
<evidence type="ECO:0000313" key="3">
    <source>
        <dbReference type="Proteomes" id="UP000244655"/>
    </source>
</evidence>
<sequence>MDRKKPKIITVASIKGGVGKSTTALVFSDILSSKNYKTLLIDLDPQASSTSFYINLIKNKDIDIKQINIYRVLKKELDIENSIINVSENIDFISSHLTLSQFNEESISLKESLLKIFLSYIKSKYDFIIMDTAPTLGSLLNNSLIITDYLIIPLPTDQWAIESLDLIANRLKDIFRSKLPTFYLITNLIERQSIDKELREFIKNEYKGKFLGSVPKRDNLRKSIFHRDKFNPNEDYYRAYQEILEKFLSKIKDPFHSELLDPNGTDLNGGIQ</sequence>
<name>A0A2S1LYM3_9SPIR</name>
<dbReference type="SUPFAM" id="SSF52540">
    <property type="entry name" value="P-loop containing nucleoside triphosphate hydrolases"/>
    <property type="match status" value="1"/>
</dbReference>
<evidence type="ECO:0000259" key="1">
    <source>
        <dbReference type="Pfam" id="PF13614"/>
    </source>
</evidence>
<feature type="domain" description="AAA" evidence="1">
    <location>
        <begin position="7"/>
        <end position="176"/>
    </location>
</feature>
<dbReference type="InterPro" id="IPR025669">
    <property type="entry name" value="AAA_dom"/>
</dbReference>
<proteinExistence type="predicted"/>
<keyword evidence="2" id="KW-0614">Plasmid</keyword>
<evidence type="ECO:0000313" key="2">
    <source>
        <dbReference type="EMBL" id="AWG43382.1"/>
    </source>
</evidence>
<geneLocation type="plasmid" evidence="2 3">
    <name>pl25</name>
</geneLocation>
<protein>
    <submittedName>
        <fullName evidence="2">Cobalamin biosynthesis protein CobQ</fullName>
    </submittedName>
</protein>
<dbReference type="InterPro" id="IPR050678">
    <property type="entry name" value="DNA_Partitioning_ATPase"/>
</dbReference>
<reference evidence="2 3" key="1">
    <citation type="submission" date="2018-01" db="EMBL/GenBank/DDBJ databases">
        <title>Genome sequence of Borrelia tachyglossi.</title>
        <authorList>
            <person name="Gofton A.W."/>
        </authorList>
    </citation>
    <scope>NUCLEOTIDE SEQUENCE [LARGE SCALE GENOMIC DNA]</scope>
    <source>
        <strain evidence="2 3">Bc-F10-1268</strain>
        <plasmid evidence="2 3">pl25</plasmid>
    </source>
</reference>
<dbReference type="InterPro" id="IPR027417">
    <property type="entry name" value="P-loop_NTPase"/>
</dbReference>